<comment type="caution">
    <text evidence="4">The sequence shown here is derived from an EMBL/GenBank/DDBJ whole genome shotgun (WGS) entry which is preliminary data.</text>
</comment>
<dbReference type="Pfam" id="PF10996">
    <property type="entry name" value="Beta-Casp"/>
    <property type="match status" value="1"/>
</dbReference>
<proteinExistence type="predicted"/>
<gene>
    <name evidence="4" type="ORF">ICJ85_12945</name>
</gene>
<dbReference type="EMBL" id="JACVXD010000008">
    <property type="protein sequence ID" value="MBD0824925.1"/>
    <property type="molecule type" value="Genomic_DNA"/>
</dbReference>
<dbReference type="AlphaFoldDB" id="A0A8J6Q3J9"/>
<keyword evidence="5" id="KW-1185">Reference proteome</keyword>
<evidence type="ECO:0000259" key="3">
    <source>
        <dbReference type="SMART" id="SM01027"/>
    </source>
</evidence>
<dbReference type="CDD" id="cd16295">
    <property type="entry name" value="TTHA0252-CPSF-like_MBL-fold"/>
    <property type="match status" value="1"/>
</dbReference>
<reference evidence="4 5" key="1">
    <citation type="journal article" date="2018" name="J. Microbiol.">
        <title>Aestuariibaculum marinum sp. nov., a marine bacterium isolated from seawater in South Korea.</title>
        <authorList>
            <person name="Choi J."/>
            <person name="Lee D."/>
            <person name="Jang J.H."/>
            <person name="Cha S."/>
            <person name="Seo T."/>
        </authorList>
    </citation>
    <scope>NUCLEOTIDE SEQUENCE [LARGE SCALE GENOMIC DNA]</scope>
    <source>
        <strain evidence="4 5">IP7</strain>
    </source>
</reference>
<dbReference type="InterPro" id="IPR011108">
    <property type="entry name" value="RMMBL"/>
</dbReference>
<sequence length="462" mass="52856">MDDSVKITFLGAAGTVTGSKFFIETAEKNILVDCGMFQGLKELRLQNWNDLPIDVGKVDVVLLTHGHYDHVGYLPRLLKQGFQGTIVGTAPTLSIAEIVLLDSAKIHEEDAEKANKEDYTKHDPALPFYTKLDVDRTIRKFQVEMPNKWIFLSDNMSYRFQSNGHILGSTFIEININGKRFVFSGDVGRINDYLLESPKKPEWADYLFVESTYGDKLHPKNDVEEELSEIINETIHKHGNLIIPSFAVERLQTLVFLLWKLYKQNKIPNIPIFVDSPMGTNVLKVFKQYSKWHKLSDSEYEAMCNHVNIIQSYKETWETIDDNRSKIIIAGSGMVTGGRVLTYLQQLIDQRSTTILLVGYQAEGTRGRLLKEGAHEIRFYGKYYPVKATVKSIDSLSAHADQYELLDWMNNIMNVPEKVFLIHGEPTALDALRLKLKNIFGWNATIPKLFDEETIRMYSFSD</sequence>
<dbReference type="GO" id="GO:0016787">
    <property type="term" value="F:hydrolase activity"/>
    <property type="evidence" value="ECO:0007669"/>
    <property type="project" value="UniProtKB-KW"/>
</dbReference>
<dbReference type="Pfam" id="PF12706">
    <property type="entry name" value="Lactamase_B_2"/>
    <property type="match status" value="1"/>
</dbReference>
<dbReference type="InterPro" id="IPR036866">
    <property type="entry name" value="RibonucZ/Hydroxyglut_hydro"/>
</dbReference>
<organism evidence="4 5">
    <name type="scientific">Aestuariibaculum marinum</name>
    <dbReference type="NCBI Taxonomy" id="2683592"/>
    <lineage>
        <taxon>Bacteria</taxon>
        <taxon>Pseudomonadati</taxon>
        <taxon>Bacteroidota</taxon>
        <taxon>Flavobacteriia</taxon>
        <taxon>Flavobacteriales</taxon>
        <taxon>Flavobacteriaceae</taxon>
    </lineage>
</organism>
<dbReference type="SMART" id="SM00849">
    <property type="entry name" value="Lactamase_B"/>
    <property type="match status" value="1"/>
</dbReference>
<dbReference type="InterPro" id="IPR022712">
    <property type="entry name" value="Beta_Casp"/>
</dbReference>
<dbReference type="Pfam" id="PF07521">
    <property type="entry name" value="RMMBL"/>
    <property type="match status" value="1"/>
</dbReference>
<dbReference type="Proteomes" id="UP000621516">
    <property type="component" value="Unassembled WGS sequence"/>
</dbReference>
<protein>
    <submittedName>
        <fullName evidence="4">MBL fold metallo-hydrolase</fullName>
    </submittedName>
</protein>
<dbReference type="InterPro" id="IPR050698">
    <property type="entry name" value="MBL"/>
</dbReference>
<dbReference type="SMART" id="SM01027">
    <property type="entry name" value="Beta-Casp"/>
    <property type="match status" value="1"/>
</dbReference>
<feature type="domain" description="Beta-Casp" evidence="3">
    <location>
        <begin position="251"/>
        <end position="370"/>
    </location>
</feature>
<keyword evidence="1" id="KW-0378">Hydrolase</keyword>
<dbReference type="Gene3D" id="3.40.50.10890">
    <property type="match status" value="1"/>
</dbReference>
<dbReference type="GO" id="GO:0004521">
    <property type="term" value="F:RNA endonuclease activity"/>
    <property type="evidence" value="ECO:0007669"/>
    <property type="project" value="TreeGrafter"/>
</dbReference>
<name>A0A8J6Q3J9_9FLAO</name>
<dbReference type="InterPro" id="IPR001279">
    <property type="entry name" value="Metallo-B-lactamas"/>
</dbReference>
<dbReference type="SUPFAM" id="SSF56281">
    <property type="entry name" value="Metallo-hydrolase/oxidoreductase"/>
    <property type="match status" value="1"/>
</dbReference>
<evidence type="ECO:0000313" key="4">
    <source>
        <dbReference type="EMBL" id="MBD0824925.1"/>
    </source>
</evidence>
<dbReference type="Gene3D" id="3.60.15.10">
    <property type="entry name" value="Ribonuclease Z/Hydroxyacylglutathione hydrolase-like"/>
    <property type="match status" value="1"/>
</dbReference>
<evidence type="ECO:0000256" key="1">
    <source>
        <dbReference type="ARBA" id="ARBA00022801"/>
    </source>
</evidence>
<dbReference type="PANTHER" id="PTHR11203:SF37">
    <property type="entry name" value="INTEGRATOR COMPLEX SUBUNIT 11"/>
    <property type="match status" value="1"/>
</dbReference>
<dbReference type="RefSeq" id="WP_188224261.1">
    <property type="nucleotide sequence ID" value="NZ_JACVXD010000008.1"/>
</dbReference>
<dbReference type="PANTHER" id="PTHR11203">
    <property type="entry name" value="CLEAVAGE AND POLYADENYLATION SPECIFICITY FACTOR FAMILY MEMBER"/>
    <property type="match status" value="1"/>
</dbReference>
<evidence type="ECO:0000259" key="2">
    <source>
        <dbReference type="SMART" id="SM00849"/>
    </source>
</evidence>
<accession>A0A8J6Q3J9</accession>
<evidence type="ECO:0000313" key="5">
    <source>
        <dbReference type="Proteomes" id="UP000621516"/>
    </source>
</evidence>
<feature type="domain" description="Metallo-beta-lactamase" evidence="2">
    <location>
        <begin position="17"/>
        <end position="238"/>
    </location>
</feature>